<evidence type="ECO:0000313" key="5">
    <source>
        <dbReference type="Proteomes" id="UP000674938"/>
    </source>
</evidence>
<dbReference type="Proteomes" id="UP000674938">
    <property type="component" value="Unassembled WGS sequence"/>
</dbReference>
<evidence type="ECO:0000313" key="4">
    <source>
        <dbReference type="EMBL" id="MBP1040883.1"/>
    </source>
</evidence>
<comment type="similarity">
    <text evidence="1">Belongs to the short-chain dehydrogenases/reductases (SDR) family.</text>
</comment>
<dbReference type="InterPro" id="IPR002347">
    <property type="entry name" value="SDR_fam"/>
</dbReference>
<dbReference type="FunFam" id="3.40.50.720:FF:000084">
    <property type="entry name" value="Short-chain dehydrogenase reductase"/>
    <property type="match status" value="1"/>
</dbReference>
<dbReference type="Pfam" id="PF13561">
    <property type="entry name" value="adh_short_C2"/>
    <property type="match status" value="1"/>
</dbReference>
<evidence type="ECO:0000259" key="3">
    <source>
        <dbReference type="SMART" id="SM00822"/>
    </source>
</evidence>
<dbReference type="PANTHER" id="PTHR24321">
    <property type="entry name" value="DEHYDROGENASES, SHORT CHAIN"/>
    <property type="match status" value="1"/>
</dbReference>
<evidence type="ECO:0000256" key="1">
    <source>
        <dbReference type="ARBA" id="ARBA00006484"/>
    </source>
</evidence>
<dbReference type="CDD" id="cd05233">
    <property type="entry name" value="SDR_c"/>
    <property type="match status" value="1"/>
</dbReference>
<dbReference type="PRINTS" id="PR00081">
    <property type="entry name" value="GDHRDH"/>
</dbReference>
<evidence type="ECO:0000256" key="2">
    <source>
        <dbReference type="ARBA" id="ARBA00023002"/>
    </source>
</evidence>
<dbReference type="GO" id="GO:0008206">
    <property type="term" value="P:bile acid metabolic process"/>
    <property type="evidence" value="ECO:0007669"/>
    <property type="project" value="UniProtKB-ARBA"/>
</dbReference>
<dbReference type="EMBL" id="JAEEGA010000004">
    <property type="protein sequence ID" value="MBP1040883.1"/>
    <property type="molecule type" value="Genomic_DNA"/>
</dbReference>
<name>A0A940PDM4_9ENTE</name>
<dbReference type="InterPro" id="IPR057326">
    <property type="entry name" value="KR_dom"/>
</dbReference>
<feature type="domain" description="Ketoreductase" evidence="3">
    <location>
        <begin position="7"/>
        <end position="187"/>
    </location>
</feature>
<dbReference type="RefSeq" id="WP_209526371.1">
    <property type="nucleotide sequence ID" value="NZ_JAEEGA010000004.1"/>
</dbReference>
<accession>A0A940PDM4</accession>
<dbReference type="PRINTS" id="PR00080">
    <property type="entry name" value="SDRFAMILY"/>
</dbReference>
<comment type="caution">
    <text evidence="4">The sequence shown here is derived from an EMBL/GenBank/DDBJ whole genome shotgun (WGS) entry which is preliminary data.</text>
</comment>
<protein>
    <submittedName>
        <fullName evidence="4">SDR family oxidoreductase</fullName>
    </submittedName>
</protein>
<dbReference type="NCBIfam" id="NF005559">
    <property type="entry name" value="PRK07231.1"/>
    <property type="match status" value="1"/>
</dbReference>
<dbReference type="InterPro" id="IPR036291">
    <property type="entry name" value="NAD(P)-bd_dom_sf"/>
</dbReference>
<reference evidence="4" key="1">
    <citation type="submission" date="2020-12" db="EMBL/GenBank/DDBJ databases">
        <title>Vagococcus allomyrinae sp. nov. and Enterococcus lavae sp. nov., isolated from the larvae of Allomyrina dichotoma.</title>
        <authorList>
            <person name="Lee S.D."/>
        </authorList>
    </citation>
    <scope>NUCLEOTIDE SEQUENCE</scope>
    <source>
        <strain evidence="4">BWB3-3</strain>
    </source>
</reference>
<dbReference type="PANTHER" id="PTHR24321:SF15">
    <property type="entry name" value="OXIDOREDUCTASE UCPA"/>
    <property type="match status" value="1"/>
</dbReference>
<organism evidence="4 5">
    <name type="scientific">Vagococcus allomyrinae</name>
    <dbReference type="NCBI Taxonomy" id="2794353"/>
    <lineage>
        <taxon>Bacteria</taxon>
        <taxon>Bacillati</taxon>
        <taxon>Bacillota</taxon>
        <taxon>Bacilli</taxon>
        <taxon>Lactobacillales</taxon>
        <taxon>Enterococcaceae</taxon>
        <taxon>Vagococcus</taxon>
    </lineage>
</organism>
<dbReference type="SMART" id="SM00822">
    <property type="entry name" value="PKS_KR"/>
    <property type="match status" value="1"/>
</dbReference>
<dbReference type="AlphaFoldDB" id="A0A940PDM4"/>
<dbReference type="Gene3D" id="3.40.50.720">
    <property type="entry name" value="NAD(P)-binding Rossmann-like Domain"/>
    <property type="match status" value="1"/>
</dbReference>
<gene>
    <name evidence="4" type="ORF">I6N95_07685</name>
</gene>
<dbReference type="SUPFAM" id="SSF51735">
    <property type="entry name" value="NAD(P)-binding Rossmann-fold domains"/>
    <property type="match status" value="1"/>
</dbReference>
<dbReference type="GO" id="GO:0016491">
    <property type="term" value="F:oxidoreductase activity"/>
    <property type="evidence" value="ECO:0007669"/>
    <property type="project" value="UniProtKB-KW"/>
</dbReference>
<sequence length="250" mass="26600">MTDFKGKVAVVTGGAKGIGRCIVETFAKGGAQTVILDFDSSAGETLADEINGRGESALFIKTDVSQVASLGQARDLVMAQLGRIDLLVINAGISYHHSLQEIDVEEWQRVININLSGSFYTIKAFLADLIQQKNQGKVVFITSGSGITGTGGGAHYAASKSGQHGLMRNLAKELGPLGINVNAIAPRVIQTDILDHLYPTEESREVLLKQIPLGRIGQPQDIANLAVFLASPESSYIHGQIILADGGRTY</sequence>
<proteinExistence type="inferred from homology"/>
<keyword evidence="2" id="KW-0560">Oxidoreductase</keyword>
<keyword evidence="5" id="KW-1185">Reference proteome</keyword>